<reference evidence="1 2" key="1">
    <citation type="submission" date="2018-08" db="EMBL/GenBank/DDBJ databases">
        <title>Draft genome sequence of Rhodobacter sphaeroides FY.</title>
        <authorList>
            <person name="Rayyan A."/>
            <person name="Meyer T.E."/>
            <person name="Kyndt J.A."/>
        </authorList>
    </citation>
    <scope>NUCLEOTIDE SEQUENCE [LARGE SCALE GENOMIC DNA]</scope>
    <source>
        <strain evidence="1 2">FY</strain>
    </source>
</reference>
<dbReference type="EMBL" id="QWGP01000005">
    <property type="protein sequence ID" value="RHZ96333.1"/>
    <property type="molecule type" value="Genomic_DNA"/>
</dbReference>
<name>A0AAX1UMG4_CERSP</name>
<accession>A0AAX1UMG4</accession>
<organism evidence="1 2">
    <name type="scientific">Cereibacter sphaeroides</name>
    <name type="common">Rhodobacter sphaeroides</name>
    <dbReference type="NCBI Taxonomy" id="1063"/>
    <lineage>
        <taxon>Bacteria</taxon>
        <taxon>Pseudomonadati</taxon>
        <taxon>Pseudomonadota</taxon>
        <taxon>Alphaproteobacteria</taxon>
        <taxon>Rhodobacterales</taxon>
        <taxon>Paracoccaceae</taxon>
        <taxon>Cereibacter</taxon>
    </lineage>
</organism>
<proteinExistence type="predicted"/>
<evidence type="ECO:0000313" key="2">
    <source>
        <dbReference type="Proteomes" id="UP000266305"/>
    </source>
</evidence>
<comment type="caution">
    <text evidence="1">The sequence shown here is derived from an EMBL/GenBank/DDBJ whole genome shotgun (WGS) entry which is preliminary data.</text>
</comment>
<protein>
    <submittedName>
        <fullName evidence="1">Uncharacterized protein</fullName>
    </submittedName>
</protein>
<gene>
    <name evidence="1" type="ORF">D1114_06380</name>
</gene>
<sequence length="51" mass="5460">MAACPEWVCALDSRAGLPDDLGVGMSGDLDRTDLRDNFGSATDVQRFLFPG</sequence>
<dbReference type="Proteomes" id="UP000266305">
    <property type="component" value="Unassembled WGS sequence"/>
</dbReference>
<dbReference type="AlphaFoldDB" id="A0AAX1UMG4"/>
<evidence type="ECO:0000313" key="1">
    <source>
        <dbReference type="EMBL" id="RHZ96333.1"/>
    </source>
</evidence>